<evidence type="ECO:0000256" key="1">
    <source>
        <dbReference type="ARBA" id="ARBA00004656"/>
    </source>
</evidence>
<comment type="subcellular location">
    <subcellularLocation>
        <location evidence="1">Lysosome membrane</location>
    </subcellularLocation>
</comment>
<evidence type="ECO:0000256" key="3">
    <source>
        <dbReference type="ARBA" id="ARBA00023136"/>
    </source>
</evidence>
<dbReference type="Proteomes" id="UP000015453">
    <property type="component" value="Unassembled WGS sequence"/>
</dbReference>
<comment type="similarity">
    <text evidence="2">Belongs to the BORCS8 family.</text>
</comment>
<dbReference type="Pfam" id="PF10167">
    <property type="entry name" value="BORCS8"/>
    <property type="match status" value="1"/>
</dbReference>
<keyword evidence="3" id="KW-0472">Membrane</keyword>
<dbReference type="PANTHER" id="PTHR21146">
    <property type="entry name" value="MEF2B PROTEIN"/>
    <property type="match status" value="1"/>
</dbReference>
<dbReference type="OrthoDB" id="19830at2759"/>
<gene>
    <name evidence="5" type="ORF">M569_16068</name>
</gene>
<comment type="caution">
    <text evidence="5">The sequence shown here is derived from an EMBL/GenBank/DDBJ whole genome shotgun (WGS) entry which is preliminary data.</text>
</comment>
<keyword evidence="4" id="KW-0458">Lysosome</keyword>
<evidence type="ECO:0000256" key="4">
    <source>
        <dbReference type="ARBA" id="ARBA00023228"/>
    </source>
</evidence>
<dbReference type="InterPro" id="IPR019320">
    <property type="entry name" value="BORCS8"/>
</dbReference>
<evidence type="ECO:0000313" key="6">
    <source>
        <dbReference type="Proteomes" id="UP000015453"/>
    </source>
</evidence>
<proteinExistence type="inferred from homology"/>
<dbReference type="EMBL" id="AUSU01008936">
    <property type="protein sequence ID" value="EPS58747.1"/>
    <property type="molecule type" value="Genomic_DNA"/>
</dbReference>
<sequence length="233" mass="25204">MLQGFSTVDGFAEITENLADMIRFVANEPSVGLFYVQHHVRNAAPNLVALKNTVADGSRLASLHTQDMEDSISAVRSMKESGLSAVDEIIKDIDDSISIISSSNRGSSLSRSSSSSGFLGRSISWSPAAAFWGLGGGHQEVKKKTTKKKNSGGYLSSGFFKTTSTADSGESSWKEEAELDLPLPMSAEADEEESQLHTSLSQQQLISLYDDFRADKEAQLEQWLGSEDLNKAS</sequence>
<dbReference type="PANTHER" id="PTHR21146:SF0">
    <property type="entry name" value="BLOC-1-RELATED COMPLEX SUBUNIT 8"/>
    <property type="match status" value="1"/>
</dbReference>
<keyword evidence="6" id="KW-1185">Reference proteome</keyword>
<protein>
    <submittedName>
        <fullName evidence="5">Uncharacterized protein</fullName>
    </submittedName>
</protein>
<reference evidence="5 6" key="1">
    <citation type="journal article" date="2013" name="BMC Genomics">
        <title>The miniature genome of a carnivorous plant Genlisea aurea contains a low number of genes and short non-coding sequences.</title>
        <authorList>
            <person name="Leushkin E.V."/>
            <person name="Sutormin R.A."/>
            <person name="Nabieva E.R."/>
            <person name="Penin A.A."/>
            <person name="Kondrashov A.S."/>
            <person name="Logacheva M.D."/>
        </authorList>
    </citation>
    <scope>NUCLEOTIDE SEQUENCE [LARGE SCALE GENOMIC DNA]</scope>
</reference>
<accession>S8DH86</accession>
<name>S8DH86_9LAMI</name>
<evidence type="ECO:0000256" key="2">
    <source>
        <dbReference type="ARBA" id="ARBA00010463"/>
    </source>
</evidence>
<dbReference type="GO" id="GO:0005765">
    <property type="term" value="C:lysosomal membrane"/>
    <property type="evidence" value="ECO:0007669"/>
    <property type="project" value="UniProtKB-SubCell"/>
</dbReference>
<organism evidence="5 6">
    <name type="scientific">Genlisea aurea</name>
    <dbReference type="NCBI Taxonomy" id="192259"/>
    <lineage>
        <taxon>Eukaryota</taxon>
        <taxon>Viridiplantae</taxon>
        <taxon>Streptophyta</taxon>
        <taxon>Embryophyta</taxon>
        <taxon>Tracheophyta</taxon>
        <taxon>Spermatophyta</taxon>
        <taxon>Magnoliopsida</taxon>
        <taxon>eudicotyledons</taxon>
        <taxon>Gunneridae</taxon>
        <taxon>Pentapetalae</taxon>
        <taxon>asterids</taxon>
        <taxon>lamiids</taxon>
        <taxon>Lamiales</taxon>
        <taxon>Lentibulariaceae</taxon>
        <taxon>Genlisea</taxon>
    </lineage>
</organism>
<dbReference type="AlphaFoldDB" id="S8DH86"/>
<evidence type="ECO:0000313" key="5">
    <source>
        <dbReference type="EMBL" id="EPS58747.1"/>
    </source>
</evidence>